<evidence type="ECO:0000256" key="1">
    <source>
        <dbReference type="ARBA" id="ARBA00004370"/>
    </source>
</evidence>
<evidence type="ECO:0000256" key="3">
    <source>
        <dbReference type="ARBA" id="ARBA00023136"/>
    </source>
</evidence>
<comment type="subcellular location">
    <subcellularLocation>
        <location evidence="1">Membrane</location>
    </subcellularLocation>
</comment>
<keyword evidence="7" id="KW-1185">Reference proteome</keyword>
<keyword evidence="3" id="KW-0472">Membrane</keyword>
<dbReference type="EMBL" id="BMIQ01000002">
    <property type="protein sequence ID" value="GGD99773.1"/>
    <property type="molecule type" value="Genomic_DNA"/>
</dbReference>
<evidence type="ECO:0000256" key="2">
    <source>
        <dbReference type="ARBA" id="ARBA00022452"/>
    </source>
</evidence>
<gene>
    <name evidence="6" type="ORF">GCM10011390_18200</name>
</gene>
<sequence>MTAAADRGRSRHPKTAGRRIGALGRAALLAAALAGAAPWPAEALEIFGLKLFEDPKDPNVGVIDPINYTVTLSVTPADENLSKALNQASSLVTDEKQPVSGSLGLLSKAKTDRKRLVAALYENARYDGLVTILIEGRDIATLAPDASFDTSRPVPVQIIVEPGQPFTIGNVDIRANGVPIDPKAYDLAPGSSAASTRILDQEAKLLEALRNEGRPFVAITTRDVVADSATHRLDYRLAVSPGETVPFGDIFVDGTKAVDPGFVAYMTGIEKGAIFSPADLKKARERLVKLDVFSSVSVKEGKAQQEDGTLPVEVDLAERKFNYYGIGATYSNTDGAGISGYIGNRNLFGRAESLRLDASVSRIGASLSDSDTVRNTEDLDYKASLVFKKPGVLGPDSVYVGSLEAVSEHPLAYDRNSFAVTSGVQYAIDERQTLEARLRGEYETITDYLGDAEYLIASVPITYTFDGRDNKLNPTKGLLAKLTAEPSYEIQGGVPFIKTEAEASTYLSLTENNRFILAGRLGIGSILGGDLLDIPNDRRFYAGGGGSVRGYQFQTIGPFFPNVTGPTGDPSFNDTPKGGLSLFEANLEFRIGVTENIQIVPFVDAGTVGTDIVPDFSNFKIGYGIGARYLTSFGPIRVDVGFPAQPSDRDQSFQIYAGIGQAF</sequence>
<keyword evidence="2" id="KW-0812">Transmembrane</keyword>
<feature type="chain" id="PRO_5037069990" evidence="4">
    <location>
        <begin position="44"/>
        <end position="663"/>
    </location>
</feature>
<organism evidence="6 7">
    <name type="scientific">Aureimonas endophytica</name>
    <dbReference type="NCBI Taxonomy" id="2027858"/>
    <lineage>
        <taxon>Bacteria</taxon>
        <taxon>Pseudomonadati</taxon>
        <taxon>Pseudomonadota</taxon>
        <taxon>Alphaproteobacteria</taxon>
        <taxon>Hyphomicrobiales</taxon>
        <taxon>Aurantimonadaceae</taxon>
        <taxon>Aureimonas</taxon>
    </lineage>
</organism>
<reference evidence="6" key="2">
    <citation type="submission" date="2020-09" db="EMBL/GenBank/DDBJ databases">
        <authorList>
            <person name="Sun Q."/>
            <person name="Zhou Y."/>
        </authorList>
    </citation>
    <scope>NUCLEOTIDE SEQUENCE</scope>
    <source>
        <strain evidence="6">CGMCC 1.15367</strain>
    </source>
</reference>
<keyword evidence="4" id="KW-0732">Signal</keyword>
<dbReference type="InterPro" id="IPR039910">
    <property type="entry name" value="D15-like"/>
</dbReference>
<dbReference type="Proteomes" id="UP000644699">
    <property type="component" value="Unassembled WGS sequence"/>
</dbReference>
<dbReference type="Pfam" id="PF01103">
    <property type="entry name" value="Omp85"/>
    <property type="match status" value="1"/>
</dbReference>
<proteinExistence type="predicted"/>
<protein>
    <submittedName>
        <fullName evidence="6">Membrane protein</fullName>
    </submittedName>
</protein>
<feature type="domain" description="Bacterial surface antigen (D15)" evidence="5">
    <location>
        <begin position="346"/>
        <end position="663"/>
    </location>
</feature>
<evidence type="ECO:0000256" key="4">
    <source>
        <dbReference type="SAM" id="SignalP"/>
    </source>
</evidence>
<dbReference type="GO" id="GO:0019867">
    <property type="term" value="C:outer membrane"/>
    <property type="evidence" value="ECO:0007669"/>
    <property type="project" value="InterPro"/>
</dbReference>
<name>A0A916ZJS1_9HYPH</name>
<evidence type="ECO:0000313" key="7">
    <source>
        <dbReference type="Proteomes" id="UP000644699"/>
    </source>
</evidence>
<keyword evidence="2" id="KW-1134">Transmembrane beta strand</keyword>
<dbReference type="Gene3D" id="3.10.20.310">
    <property type="entry name" value="membrane protein fhac"/>
    <property type="match status" value="1"/>
</dbReference>
<evidence type="ECO:0000259" key="5">
    <source>
        <dbReference type="Pfam" id="PF01103"/>
    </source>
</evidence>
<dbReference type="RefSeq" id="WP_244639399.1">
    <property type="nucleotide sequence ID" value="NZ_BMIQ01000002.1"/>
</dbReference>
<dbReference type="AlphaFoldDB" id="A0A916ZJS1"/>
<feature type="signal peptide" evidence="4">
    <location>
        <begin position="1"/>
        <end position="43"/>
    </location>
</feature>
<accession>A0A916ZJS1</accession>
<dbReference type="Gene3D" id="2.40.160.50">
    <property type="entry name" value="membrane protein fhac: a member of the omp85/tpsb transporter family"/>
    <property type="match status" value="1"/>
</dbReference>
<dbReference type="InterPro" id="IPR000184">
    <property type="entry name" value="Bac_surfAg_D15"/>
</dbReference>
<dbReference type="PANTHER" id="PTHR12815">
    <property type="entry name" value="SORTING AND ASSEMBLY MACHINERY SAMM50 PROTEIN FAMILY MEMBER"/>
    <property type="match status" value="1"/>
</dbReference>
<comment type="caution">
    <text evidence="6">The sequence shown here is derived from an EMBL/GenBank/DDBJ whole genome shotgun (WGS) entry which is preliminary data.</text>
</comment>
<reference evidence="6" key="1">
    <citation type="journal article" date="2014" name="Int. J. Syst. Evol. Microbiol.">
        <title>Complete genome sequence of Corynebacterium casei LMG S-19264T (=DSM 44701T), isolated from a smear-ripened cheese.</title>
        <authorList>
            <consortium name="US DOE Joint Genome Institute (JGI-PGF)"/>
            <person name="Walter F."/>
            <person name="Albersmeier A."/>
            <person name="Kalinowski J."/>
            <person name="Ruckert C."/>
        </authorList>
    </citation>
    <scope>NUCLEOTIDE SEQUENCE</scope>
    <source>
        <strain evidence="6">CGMCC 1.15367</strain>
    </source>
</reference>
<evidence type="ECO:0000313" key="6">
    <source>
        <dbReference type="EMBL" id="GGD99773.1"/>
    </source>
</evidence>
<dbReference type="PANTHER" id="PTHR12815:SF42">
    <property type="entry name" value="BACTERIAL SURFACE ANTIGEN (D15) DOMAIN-CONTAINING PROTEIN"/>
    <property type="match status" value="1"/>
</dbReference>